<dbReference type="Proteomes" id="UP000198992">
    <property type="component" value="Unassembled WGS sequence"/>
</dbReference>
<evidence type="ECO:0000256" key="3">
    <source>
        <dbReference type="HAMAP-Rule" id="MF_01384"/>
    </source>
</evidence>
<comment type="similarity">
    <text evidence="1 3">Belongs to the UreD family.</text>
</comment>
<evidence type="ECO:0000313" key="5">
    <source>
        <dbReference type="EMBL" id="SED30306.1"/>
    </source>
</evidence>
<sequence length="311" mass="33082">MRTGIAGAAAATFAANRAQGAVRFGVHRKDGATRRGDLHESGSLRVRFPSPEDDGLSAMFVNTAGGIAGGDRFEIAIAAGEGARLTLTTAAAEKVYRAPAMFSSEVDAGSREENASKQNEGLERSNRIAPGPAAAARLDIALKVADGAHLSWLPQETILFDRARVHRRFDIDLAEGASLLLCEIVVFGRAAMGETMRHGEFVDRWRTRRGGRLVFAETIRLDGEIGEKLARPAIAGGGCAIGTALIVPGDEALVERIREASDSFGAEVGISAWNGFAMARFCAQDAARLRADMMAVLGRASLVPLPRLWLN</sequence>
<dbReference type="GO" id="GO:0016151">
    <property type="term" value="F:nickel cation binding"/>
    <property type="evidence" value="ECO:0007669"/>
    <property type="project" value="UniProtKB-UniRule"/>
</dbReference>
<feature type="region of interest" description="Disordered" evidence="4">
    <location>
        <begin position="107"/>
        <end position="128"/>
    </location>
</feature>
<keyword evidence="2 3" id="KW-0143">Chaperone</keyword>
<dbReference type="OrthoDB" id="9798842at2"/>
<reference evidence="5 6" key="1">
    <citation type="submission" date="2016-10" db="EMBL/GenBank/DDBJ databases">
        <authorList>
            <person name="de Groot N.N."/>
        </authorList>
    </citation>
    <scope>NUCLEOTIDE SEQUENCE [LARGE SCALE GENOMIC DNA]</scope>
    <source>
        <strain evidence="5 6">MT12</strain>
    </source>
</reference>
<comment type="subunit">
    <text evidence="3">UreD, UreF and UreG form a complex that acts as a GTP-hydrolysis-dependent molecular chaperone, activating the urease apoprotein by helping to assemble the nickel containing metallocenter of UreC. The UreE protein probably delivers the nickel.</text>
</comment>
<feature type="compositionally biased region" description="Basic and acidic residues" evidence="4">
    <location>
        <begin position="108"/>
        <end position="126"/>
    </location>
</feature>
<proteinExistence type="inferred from homology"/>
<dbReference type="HAMAP" id="MF_01384">
    <property type="entry name" value="UreD"/>
    <property type="match status" value="1"/>
</dbReference>
<dbReference type="EMBL" id="FNTH01000001">
    <property type="protein sequence ID" value="SED30306.1"/>
    <property type="molecule type" value="Genomic_DNA"/>
</dbReference>
<evidence type="ECO:0000256" key="1">
    <source>
        <dbReference type="ARBA" id="ARBA00007177"/>
    </source>
</evidence>
<dbReference type="RefSeq" id="WP_092118997.1">
    <property type="nucleotide sequence ID" value="NZ_FNTH01000001.1"/>
</dbReference>
<evidence type="ECO:0000313" key="6">
    <source>
        <dbReference type="Proteomes" id="UP000198992"/>
    </source>
</evidence>
<accession>A0A1H4ZJA8</accession>
<dbReference type="PANTHER" id="PTHR33643:SF1">
    <property type="entry name" value="UREASE ACCESSORY PROTEIN D"/>
    <property type="match status" value="1"/>
</dbReference>
<dbReference type="InterPro" id="IPR002669">
    <property type="entry name" value="UreD"/>
</dbReference>
<protein>
    <recommendedName>
        <fullName evidence="3">Urease accessory protein UreD</fullName>
    </recommendedName>
</protein>
<organism evidence="5 6">
    <name type="scientific">Bradyrhizobium erythrophlei</name>
    <dbReference type="NCBI Taxonomy" id="1437360"/>
    <lineage>
        <taxon>Bacteria</taxon>
        <taxon>Pseudomonadati</taxon>
        <taxon>Pseudomonadota</taxon>
        <taxon>Alphaproteobacteria</taxon>
        <taxon>Hyphomicrobiales</taxon>
        <taxon>Nitrobacteraceae</taxon>
        <taxon>Bradyrhizobium</taxon>
    </lineage>
</organism>
<comment type="function">
    <text evidence="3">Required for maturation of urease via the functional incorporation of the urease nickel metallocenter.</text>
</comment>
<evidence type="ECO:0000256" key="2">
    <source>
        <dbReference type="ARBA" id="ARBA00023186"/>
    </source>
</evidence>
<keyword evidence="3" id="KW-0963">Cytoplasm</keyword>
<dbReference type="GO" id="GO:0005737">
    <property type="term" value="C:cytoplasm"/>
    <property type="evidence" value="ECO:0007669"/>
    <property type="project" value="UniProtKB-SubCell"/>
</dbReference>
<dbReference type="PANTHER" id="PTHR33643">
    <property type="entry name" value="UREASE ACCESSORY PROTEIN D"/>
    <property type="match status" value="1"/>
</dbReference>
<dbReference type="AlphaFoldDB" id="A0A1H4ZJA8"/>
<name>A0A1H4ZJA8_9BRAD</name>
<evidence type="ECO:0000256" key="4">
    <source>
        <dbReference type="SAM" id="MobiDB-lite"/>
    </source>
</evidence>
<gene>
    <name evidence="3" type="primary">ureD</name>
    <name evidence="5" type="ORF">SAMN05444164_4381</name>
</gene>
<keyword evidence="3" id="KW-0996">Nickel insertion</keyword>
<dbReference type="Pfam" id="PF01774">
    <property type="entry name" value="UreD"/>
    <property type="match status" value="1"/>
</dbReference>
<comment type="subcellular location">
    <subcellularLocation>
        <location evidence="3">Cytoplasm</location>
    </subcellularLocation>
</comment>